<sequence length="32" mass="3762">MNIKKRMGLKFLFYCTTQMSDQCRLPGAGFFK</sequence>
<proteinExistence type="predicted"/>
<dbReference type="EMBL" id="GBXM01022296">
    <property type="protein sequence ID" value="JAH86281.1"/>
    <property type="molecule type" value="Transcribed_RNA"/>
</dbReference>
<name>A0A0E9W7L3_ANGAN</name>
<dbReference type="AlphaFoldDB" id="A0A0E9W7L3"/>
<reference evidence="1" key="2">
    <citation type="journal article" date="2015" name="Fish Shellfish Immunol.">
        <title>Early steps in the European eel (Anguilla anguilla)-Vibrio vulnificus interaction in the gills: Role of the RtxA13 toxin.</title>
        <authorList>
            <person name="Callol A."/>
            <person name="Pajuelo D."/>
            <person name="Ebbesson L."/>
            <person name="Teles M."/>
            <person name="MacKenzie S."/>
            <person name="Amaro C."/>
        </authorList>
    </citation>
    <scope>NUCLEOTIDE SEQUENCE</scope>
</reference>
<accession>A0A0E9W7L3</accession>
<evidence type="ECO:0000313" key="1">
    <source>
        <dbReference type="EMBL" id="JAH86281.1"/>
    </source>
</evidence>
<protein>
    <submittedName>
        <fullName evidence="1">Uncharacterized protein</fullName>
    </submittedName>
</protein>
<reference evidence="1" key="1">
    <citation type="submission" date="2014-11" db="EMBL/GenBank/DDBJ databases">
        <authorList>
            <person name="Amaro Gonzalez C."/>
        </authorList>
    </citation>
    <scope>NUCLEOTIDE SEQUENCE</scope>
</reference>
<organism evidence="1">
    <name type="scientific">Anguilla anguilla</name>
    <name type="common">European freshwater eel</name>
    <name type="synonym">Muraena anguilla</name>
    <dbReference type="NCBI Taxonomy" id="7936"/>
    <lineage>
        <taxon>Eukaryota</taxon>
        <taxon>Metazoa</taxon>
        <taxon>Chordata</taxon>
        <taxon>Craniata</taxon>
        <taxon>Vertebrata</taxon>
        <taxon>Euteleostomi</taxon>
        <taxon>Actinopterygii</taxon>
        <taxon>Neopterygii</taxon>
        <taxon>Teleostei</taxon>
        <taxon>Anguilliformes</taxon>
        <taxon>Anguillidae</taxon>
        <taxon>Anguilla</taxon>
    </lineage>
</organism>